<evidence type="ECO:0000313" key="3">
    <source>
        <dbReference type="Proteomes" id="UP000216524"/>
    </source>
</evidence>
<dbReference type="InterPro" id="IPR002878">
    <property type="entry name" value="ChsH2_C"/>
</dbReference>
<organism evidence="2 3">
    <name type="scientific">Bordetella genomosp. 6</name>
    <dbReference type="NCBI Taxonomy" id="463024"/>
    <lineage>
        <taxon>Bacteria</taxon>
        <taxon>Pseudomonadati</taxon>
        <taxon>Pseudomonadota</taxon>
        <taxon>Betaproteobacteria</taxon>
        <taxon>Burkholderiales</taxon>
        <taxon>Alcaligenaceae</taxon>
        <taxon>Bordetella</taxon>
    </lineage>
</organism>
<dbReference type="InterPro" id="IPR012340">
    <property type="entry name" value="NA-bd_OB-fold"/>
</dbReference>
<dbReference type="PANTHER" id="PTHR34075:SF5">
    <property type="entry name" value="BLR3430 PROTEIN"/>
    <property type="match status" value="1"/>
</dbReference>
<dbReference type="EMBL" id="NEVV01000002">
    <property type="protein sequence ID" value="OZI78722.1"/>
    <property type="molecule type" value="Genomic_DNA"/>
</dbReference>
<gene>
    <name evidence="2" type="ORF">CAL23_12935</name>
</gene>
<protein>
    <recommendedName>
        <fullName evidence="1">ChsH2 C-terminal OB-fold domain-containing protein</fullName>
    </recommendedName>
</protein>
<dbReference type="SUPFAM" id="SSF50249">
    <property type="entry name" value="Nucleic acid-binding proteins"/>
    <property type="match status" value="1"/>
</dbReference>
<dbReference type="Pfam" id="PF01796">
    <property type="entry name" value="OB_ChsH2_C"/>
    <property type="match status" value="1"/>
</dbReference>
<reference evidence="2 3" key="1">
    <citation type="submission" date="2017-05" db="EMBL/GenBank/DDBJ databases">
        <title>Complete and WGS of Bordetella genogroups.</title>
        <authorList>
            <person name="Spilker T."/>
            <person name="Lipuma J."/>
        </authorList>
    </citation>
    <scope>NUCLEOTIDE SEQUENCE [LARGE SCALE GENOMIC DNA]</scope>
    <source>
        <strain evidence="2 3">AU3139</strain>
    </source>
</reference>
<comment type="caution">
    <text evidence="2">The sequence shown here is derived from an EMBL/GenBank/DDBJ whole genome shotgun (WGS) entry which is preliminary data.</text>
</comment>
<evidence type="ECO:0000259" key="1">
    <source>
        <dbReference type="Pfam" id="PF01796"/>
    </source>
</evidence>
<accession>A0ABX4FDF0</accession>
<name>A0ABX4FDF0_9BORD</name>
<dbReference type="RefSeq" id="WP_033461481.1">
    <property type="nucleotide sequence ID" value="NZ_NEVV01000002.1"/>
</dbReference>
<evidence type="ECO:0000313" key="2">
    <source>
        <dbReference type="EMBL" id="OZI78722.1"/>
    </source>
</evidence>
<dbReference type="Proteomes" id="UP000216524">
    <property type="component" value="Unassembled WGS sequence"/>
</dbReference>
<keyword evidence="3" id="KW-1185">Reference proteome</keyword>
<feature type="domain" description="ChsH2 C-terminal OB-fold" evidence="1">
    <location>
        <begin position="55"/>
        <end position="114"/>
    </location>
</feature>
<sequence length="138" mass="14968">MTEHSQAASALLPQQEYFAHLADGRFMIQRSRSSGEYVFFPRVAAPRTGAQDLEWVAASGLGTVYATTVMRVRPPAAPYNVCLVQLEEGPRMMSRVEGIGPEEVRVGMAVRARIVRDDAGEPLVVFEPAGAAHGRAAQ</sequence>
<dbReference type="PANTHER" id="PTHR34075">
    <property type="entry name" value="BLR3430 PROTEIN"/>
    <property type="match status" value="1"/>
</dbReference>
<dbReference type="Gene3D" id="6.10.30.10">
    <property type="match status" value="1"/>
</dbReference>
<proteinExistence type="predicted"/>
<dbReference type="InterPro" id="IPR052513">
    <property type="entry name" value="Thioester_dehydratase-like"/>
</dbReference>